<organism evidence="1 2">
    <name type="scientific">Arabidopsis arenosa</name>
    <name type="common">Sand rock-cress</name>
    <name type="synonym">Cardaminopsis arenosa</name>
    <dbReference type="NCBI Taxonomy" id="38785"/>
    <lineage>
        <taxon>Eukaryota</taxon>
        <taxon>Viridiplantae</taxon>
        <taxon>Streptophyta</taxon>
        <taxon>Embryophyta</taxon>
        <taxon>Tracheophyta</taxon>
        <taxon>Spermatophyta</taxon>
        <taxon>Magnoliopsida</taxon>
        <taxon>eudicotyledons</taxon>
        <taxon>Gunneridae</taxon>
        <taxon>Pentapetalae</taxon>
        <taxon>rosids</taxon>
        <taxon>malvids</taxon>
        <taxon>Brassicales</taxon>
        <taxon>Brassicaceae</taxon>
        <taxon>Camelineae</taxon>
        <taxon>Arabidopsis</taxon>
    </lineage>
</organism>
<reference evidence="1" key="1">
    <citation type="submission" date="2021-01" db="EMBL/GenBank/DDBJ databases">
        <authorList>
            <person name="Bezrukov I."/>
        </authorList>
    </citation>
    <scope>NUCLEOTIDE SEQUENCE</scope>
</reference>
<dbReference type="PANTHER" id="PTHR12498:SF0">
    <property type="entry name" value="PROTEIN N-TERMINAL ASPARAGINE AMIDOHYDROLASE"/>
    <property type="match status" value="1"/>
</dbReference>
<proteinExistence type="predicted"/>
<dbReference type="AlphaFoldDB" id="A0A8S2ABV9"/>
<dbReference type="EMBL" id="LR999454">
    <property type="protein sequence ID" value="CAE6049169.1"/>
    <property type="molecule type" value="Genomic_DNA"/>
</dbReference>
<dbReference type="Pfam" id="PF14736">
    <property type="entry name" value="N_Asn_amidohyd"/>
    <property type="match status" value="1"/>
</dbReference>
<keyword evidence="2" id="KW-1185">Reference proteome</keyword>
<evidence type="ECO:0000313" key="2">
    <source>
        <dbReference type="Proteomes" id="UP000682877"/>
    </source>
</evidence>
<dbReference type="PANTHER" id="PTHR12498">
    <property type="entry name" value="N-TERMINAL ASPARAGINE AMIDOHYDROLASE"/>
    <property type="match status" value="1"/>
</dbReference>
<sequence length="138" mass="15129">MIGAVTSPVGSRLLLDVMSHPVIMSASDSFKNLEELNVSFGERDSESSTKDRYVYVFQREFAVVNPALVDFVGTDEATTCVGLVIRNRKSGMTSIAHMDSPEIVDLGLSQMLSLALEDDDAELDVHYLPPLDYQVSLS</sequence>
<dbReference type="Proteomes" id="UP000682877">
    <property type="component" value="Chromosome 4"/>
</dbReference>
<protein>
    <recommendedName>
        <fullName evidence="3">Protein N-terminal asparagine amidohydrolase</fullName>
    </recommendedName>
</protein>
<accession>A0A8S2ABV9</accession>
<gene>
    <name evidence="1" type="ORF">AARE701A_LOCUS11394</name>
</gene>
<evidence type="ECO:0000313" key="1">
    <source>
        <dbReference type="EMBL" id="CAE6049169.1"/>
    </source>
</evidence>
<dbReference type="GO" id="GO:0005634">
    <property type="term" value="C:nucleus"/>
    <property type="evidence" value="ECO:0007669"/>
    <property type="project" value="TreeGrafter"/>
</dbReference>
<dbReference type="GO" id="GO:0008418">
    <property type="term" value="F:protein-N-terminal asparagine amidohydrolase activity"/>
    <property type="evidence" value="ECO:0007669"/>
    <property type="project" value="InterPro"/>
</dbReference>
<dbReference type="GO" id="GO:0006511">
    <property type="term" value="P:ubiquitin-dependent protein catabolic process"/>
    <property type="evidence" value="ECO:0007669"/>
    <property type="project" value="TreeGrafter"/>
</dbReference>
<name>A0A8S2ABV9_ARAAE</name>
<dbReference type="InterPro" id="IPR026750">
    <property type="entry name" value="NTAN1"/>
</dbReference>
<evidence type="ECO:0008006" key="3">
    <source>
        <dbReference type="Google" id="ProtNLM"/>
    </source>
</evidence>